<evidence type="ECO:0000313" key="2">
    <source>
        <dbReference type="Proteomes" id="UP001054252"/>
    </source>
</evidence>
<comment type="caution">
    <text evidence="1">The sequence shown here is derived from an EMBL/GenBank/DDBJ whole genome shotgun (WGS) entry which is preliminary data.</text>
</comment>
<evidence type="ECO:0000313" key="1">
    <source>
        <dbReference type="EMBL" id="GKU95319.1"/>
    </source>
</evidence>
<proteinExistence type="predicted"/>
<keyword evidence="2" id="KW-1185">Reference proteome</keyword>
<dbReference type="PANTHER" id="PTHR33116:SF80">
    <property type="entry name" value="REVERSE TRANSCRIPTASE ZINC-BINDING DOMAIN-CONTAINING PROTEIN"/>
    <property type="match status" value="1"/>
</dbReference>
<dbReference type="PANTHER" id="PTHR33116">
    <property type="entry name" value="REVERSE TRANSCRIPTASE ZINC-BINDING DOMAIN-CONTAINING PROTEIN-RELATED-RELATED"/>
    <property type="match status" value="1"/>
</dbReference>
<dbReference type="EMBL" id="BPVZ01000009">
    <property type="protein sequence ID" value="GKU95319.1"/>
    <property type="molecule type" value="Genomic_DNA"/>
</dbReference>
<organism evidence="1 2">
    <name type="scientific">Rubroshorea leprosula</name>
    <dbReference type="NCBI Taxonomy" id="152421"/>
    <lineage>
        <taxon>Eukaryota</taxon>
        <taxon>Viridiplantae</taxon>
        <taxon>Streptophyta</taxon>
        <taxon>Embryophyta</taxon>
        <taxon>Tracheophyta</taxon>
        <taxon>Spermatophyta</taxon>
        <taxon>Magnoliopsida</taxon>
        <taxon>eudicotyledons</taxon>
        <taxon>Gunneridae</taxon>
        <taxon>Pentapetalae</taxon>
        <taxon>rosids</taxon>
        <taxon>malvids</taxon>
        <taxon>Malvales</taxon>
        <taxon>Dipterocarpaceae</taxon>
        <taxon>Rubroshorea</taxon>
    </lineage>
</organism>
<gene>
    <name evidence="1" type="ORF">SLEP1_g8691</name>
</gene>
<sequence length="178" mass="19628">MSFSLLIKFPYVADDLIVFADGKASSLAAIDDILKSFYSVSGLKVNYAKSEHFCCGIPASESTALYLSLWIKIGTLPVRYLGVPLIAGRLTGKVLKSLVSKISDRMNSWTSKHLSFTGQLQLIFSVIQGVTTFWCLTFILPKKVIKEIERLCSAFLRNNSTDSAKGANMCWQSVCSPK</sequence>
<dbReference type="AlphaFoldDB" id="A0AAV5IDM1"/>
<accession>A0AAV5IDM1</accession>
<reference evidence="1 2" key="1">
    <citation type="journal article" date="2021" name="Commun. Biol.">
        <title>The genome of Shorea leprosula (Dipterocarpaceae) highlights the ecological relevance of drought in aseasonal tropical rainforests.</title>
        <authorList>
            <person name="Ng K.K.S."/>
            <person name="Kobayashi M.J."/>
            <person name="Fawcett J.A."/>
            <person name="Hatakeyama M."/>
            <person name="Paape T."/>
            <person name="Ng C.H."/>
            <person name="Ang C.C."/>
            <person name="Tnah L.H."/>
            <person name="Lee C.T."/>
            <person name="Nishiyama T."/>
            <person name="Sese J."/>
            <person name="O'Brien M.J."/>
            <person name="Copetti D."/>
            <person name="Mohd Noor M.I."/>
            <person name="Ong R.C."/>
            <person name="Putra M."/>
            <person name="Sireger I.Z."/>
            <person name="Indrioko S."/>
            <person name="Kosugi Y."/>
            <person name="Izuno A."/>
            <person name="Isagi Y."/>
            <person name="Lee S.L."/>
            <person name="Shimizu K.K."/>
        </authorList>
    </citation>
    <scope>NUCLEOTIDE SEQUENCE [LARGE SCALE GENOMIC DNA]</scope>
    <source>
        <strain evidence="1">214</strain>
    </source>
</reference>
<dbReference type="Proteomes" id="UP001054252">
    <property type="component" value="Unassembled WGS sequence"/>
</dbReference>
<name>A0AAV5IDM1_9ROSI</name>
<protein>
    <recommendedName>
        <fullName evidence="3">Reverse transcriptase domain-containing protein</fullName>
    </recommendedName>
</protein>
<evidence type="ECO:0008006" key="3">
    <source>
        <dbReference type="Google" id="ProtNLM"/>
    </source>
</evidence>